<evidence type="ECO:0000256" key="1">
    <source>
        <dbReference type="ARBA" id="ARBA00010364"/>
    </source>
</evidence>
<dbReference type="eggNOG" id="COG1872">
    <property type="taxonomic scope" value="Bacteria"/>
</dbReference>
<name>N6VE07_9HYPH</name>
<dbReference type="InterPro" id="IPR036591">
    <property type="entry name" value="YggU-like_sf"/>
</dbReference>
<dbReference type="AlphaFoldDB" id="N6VE07"/>
<dbReference type="RefSeq" id="WP_010700867.1">
    <property type="nucleotide sequence ID" value="NZ_CM001844.1"/>
</dbReference>
<dbReference type="Pfam" id="PF02594">
    <property type="entry name" value="DUF167"/>
    <property type="match status" value="1"/>
</dbReference>
<dbReference type="Gene3D" id="3.30.1200.10">
    <property type="entry name" value="YggU-like"/>
    <property type="match status" value="1"/>
</dbReference>
<dbReference type="EMBL" id="AGWA01000006">
    <property type="protein sequence ID" value="ENN92000.1"/>
    <property type="molecule type" value="Genomic_DNA"/>
</dbReference>
<dbReference type="Proteomes" id="UP000014038">
    <property type="component" value="Chromosome"/>
</dbReference>
<keyword evidence="4" id="KW-1185">Reference proteome</keyword>
<dbReference type="HOGENOM" id="CLU_130694_3_0_5"/>
<proteinExistence type="inferred from homology"/>
<reference evidence="3 4" key="1">
    <citation type="journal article" date="2013" name="PLoS Genet.">
        <title>A gene transfer agent and a dynamic repertoire of secretion systems hold the keys to the explosive radiation of the emerging pathogen Bartonella.</title>
        <authorList>
            <person name="Guy L."/>
            <person name="Nystedt B."/>
            <person name="Toft C."/>
            <person name="Zaremba-Niedzwiedzka K."/>
            <person name="Berglund E.C."/>
            <person name="Granberg F."/>
            <person name="Naslund K."/>
            <person name="Eriksson A.S."/>
            <person name="Andersson S.G."/>
        </authorList>
    </citation>
    <scope>NUCLEOTIDE SEQUENCE [LARGE SCALE GENOMIC DNA]</scope>
    <source>
        <strain evidence="3 4">91-4</strain>
    </source>
</reference>
<dbReference type="STRING" id="1094491.BBbe_03050"/>
<dbReference type="HAMAP" id="MF_00634">
    <property type="entry name" value="UPF0235"/>
    <property type="match status" value="1"/>
</dbReference>
<evidence type="ECO:0000256" key="2">
    <source>
        <dbReference type="HAMAP-Rule" id="MF_00634"/>
    </source>
</evidence>
<organism evidence="3 4">
    <name type="scientific">Bartonella bovis 91-4</name>
    <dbReference type="NCBI Taxonomy" id="1094491"/>
    <lineage>
        <taxon>Bacteria</taxon>
        <taxon>Pseudomonadati</taxon>
        <taxon>Pseudomonadota</taxon>
        <taxon>Alphaproteobacteria</taxon>
        <taxon>Hyphomicrobiales</taxon>
        <taxon>Bartonellaceae</taxon>
        <taxon>Bartonella</taxon>
    </lineage>
</organism>
<gene>
    <name evidence="3" type="ORF">BBbe_03050</name>
</gene>
<protein>
    <recommendedName>
        <fullName evidence="2">UPF0235 protein BBbe_03050</fullName>
    </recommendedName>
</protein>
<dbReference type="InterPro" id="IPR003746">
    <property type="entry name" value="DUF167"/>
</dbReference>
<dbReference type="OrthoDB" id="9801972at2"/>
<accession>N6VE07</accession>
<sequence>MLYRIDASGLILFVRLIPRASVDSIVGVESWDGETQHLVIRLRTVPENGKANKALIKFLARQWKIPSSYISLKSGTTSRYKQLRFSGYIEELEQKLQFMSNIHLRKYE</sequence>
<dbReference type="NCBIfam" id="TIGR00251">
    <property type="entry name" value="DUF167 family protein"/>
    <property type="match status" value="1"/>
</dbReference>
<evidence type="ECO:0000313" key="3">
    <source>
        <dbReference type="EMBL" id="ENN92000.1"/>
    </source>
</evidence>
<evidence type="ECO:0000313" key="4">
    <source>
        <dbReference type="Proteomes" id="UP000014038"/>
    </source>
</evidence>
<dbReference type="PATRIC" id="fig|1094491.5.peg.333"/>
<comment type="caution">
    <text evidence="3">The sequence shown here is derived from an EMBL/GenBank/DDBJ whole genome shotgun (WGS) entry which is preliminary data.</text>
</comment>
<comment type="similarity">
    <text evidence="1 2">Belongs to the UPF0235 family.</text>
</comment>
<dbReference type="SMART" id="SM01152">
    <property type="entry name" value="DUF167"/>
    <property type="match status" value="1"/>
</dbReference>
<dbReference type="SUPFAM" id="SSF69786">
    <property type="entry name" value="YggU-like"/>
    <property type="match status" value="1"/>
</dbReference>